<dbReference type="EMBL" id="KV453843">
    <property type="protein sequence ID" value="ODV89094.1"/>
    <property type="molecule type" value="Genomic_DNA"/>
</dbReference>
<evidence type="ECO:0000259" key="1">
    <source>
        <dbReference type="Pfam" id="PF00294"/>
    </source>
</evidence>
<feature type="domain" description="Carbohydrate kinase PfkB" evidence="1">
    <location>
        <begin position="40"/>
        <end position="289"/>
    </location>
</feature>
<dbReference type="InterPro" id="IPR029056">
    <property type="entry name" value="Ribokinase-like"/>
</dbReference>
<dbReference type="Proteomes" id="UP000095023">
    <property type="component" value="Unassembled WGS sequence"/>
</dbReference>
<gene>
    <name evidence="2" type="ORF">CANCADRAFT_32457</name>
</gene>
<accession>A0A1E4TBG3</accession>
<evidence type="ECO:0000313" key="3">
    <source>
        <dbReference type="Proteomes" id="UP000095023"/>
    </source>
</evidence>
<dbReference type="InterPro" id="IPR011611">
    <property type="entry name" value="PfkB_dom"/>
</dbReference>
<organism evidence="2 3">
    <name type="scientific">Tortispora caseinolytica NRRL Y-17796</name>
    <dbReference type="NCBI Taxonomy" id="767744"/>
    <lineage>
        <taxon>Eukaryota</taxon>
        <taxon>Fungi</taxon>
        <taxon>Dikarya</taxon>
        <taxon>Ascomycota</taxon>
        <taxon>Saccharomycotina</taxon>
        <taxon>Trigonopsidomycetes</taxon>
        <taxon>Trigonopsidales</taxon>
        <taxon>Trigonopsidaceae</taxon>
        <taxon>Tortispora</taxon>
    </lineage>
</organism>
<dbReference type="SUPFAM" id="SSF53613">
    <property type="entry name" value="Ribokinase-like"/>
    <property type="match status" value="1"/>
</dbReference>
<reference evidence="3" key="1">
    <citation type="submission" date="2016-02" db="EMBL/GenBank/DDBJ databases">
        <title>Comparative genomics of biotechnologically important yeasts.</title>
        <authorList>
            <consortium name="DOE Joint Genome Institute"/>
            <person name="Riley R."/>
            <person name="Haridas S."/>
            <person name="Wolfe K.H."/>
            <person name="Lopes M.R."/>
            <person name="Hittinger C.T."/>
            <person name="Goker M."/>
            <person name="Salamov A."/>
            <person name="Wisecaver J."/>
            <person name="Long T.M."/>
            <person name="Aerts A.L."/>
            <person name="Barry K."/>
            <person name="Choi C."/>
            <person name="Clum A."/>
            <person name="Coughlan A.Y."/>
            <person name="Deshpande S."/>
            <person name="Douglass A.P."/>
            <person name="Hanson S.J."/>
            <person name="Klenk H.-P."/>
            <person name="Labutti K."/>
            <person name="Lapidus A."/>
            <person name="Lindquist E."/>
            <person name="Lipzen A."/>
            <person name="Meier-Kolthoff J.P."/>
            <person name="Ohm R.A."/>
            <person name="Otillar R.P."/>
            <person name="Pangilinan J."/>
            <person name="Peng Y."/>
            <person name="Rokas A."/>
            <person name="Rosa C.A."/>
            <person name="Scheuner C."/>
            <person name="Sibirny A.A."/>
            <person name="Slot J.C."/>
            <person name="Stielow J.B."/>
            <person name="Sun H."/>
            <person name="Kurtzman C.P."/>
            <person name="Blackwell M."/>
            <person name="Jeffries T.W."/>
            <person name="Grigoriev I.V."/>
        </authorList>
    </citation>
    <scope>NUCLEOTIDE SEQUENCE [LARGE SCALE GENOMIC DNA]</scope>
    <source>
        <strain evidence="3">NRRL Y-17796</strain>
    </source>
</reference>
<protein>
    <recommendedName>
        <fullName evidence="1">Carbohydrate kinase PfkB domain-containing protein</fullName>
    </recommendedName>
</protein>
<dbReference type="Pfam" id="PF00294">
    <property type="entry name" value="PfkB"/>
    <property type="match status" value="1"/>
</dbReference>
<keyword evidence="3" id="KW-1185">Reference proteome</keyword>
<dbReference type="Gene3D" id="3.40.1190.20">
    <property type="match status" value="1"/>
</dbReference>
<sequence>MLTTLGMFIVDEIHYNNGEVLDNIIGGAGTFTIIGGRIIGGPNSTTWIVDCGSDFDPHIRSQLDDLELNTIYRVDQTRLTTKGLNVYGPGEHRSFEYLTPKKRLTSRDLIGTGIIQSVTGIHLICGAQRLKDNVLDLERNGNFLYFWEPVPDLFIESERDRTLKILNELPITVVSPNMNELGQFYGKKVSEDQPDWRDVAIELVNQLYSDTNVPVVIRCGRNGAILREEHSMCHVPAYHYSSSEKVIDPTGAGNAFMGGLAAAYIQTRDLRYSVCCGSVAASYVVEQIGIPTYRNGLWNDTYPVDRIKDMTEACTINNL</sequence>
<dbReference type="PANTHER" id="PTHR47098:SF2">
    <property type="entry name" value="PROTEIN MAK32"/>
    <property type="match status" value="1"/>
</dbReference>
<dbReference type="PANTHER" id="PTHR47098">
    <property type="entry name" value="PROTEIN MAK32"/>
    <property type="match status" value="1"/>
</dbReference>
<evidence type="ECO:0000313" key="2">
    <source>
        <dbReference type="EMBL" id="ODV89094.1"/>
    </source>
</evidence>
<dbReference type="OrthoDB" id="497927at2759"/>
<proteinExistence type="predicted"/>
<dbReference type="AlphaFoldDB" id="A0A1E4TBG3"/>
<name>A0A1E4TBG3_9ASCO</name>